<name>A0A6N7QZ83_9BACI</name>
<gene>
    <name evidence="2" type="ORF">GH885_07475</name>
</gene>
<reference evidence="2 3" key="1">
    <citation type="submission" date="2019-10" db="EMBL/GenBank/DDBJ databases">
        <title>Gracilibacillus salitolerans sp. nov., a moderate halophile isolated from a saline soil in northwest China.</title>
        <authorList>
            <person name="Gan L."/>
        </authorList>
    </citation>
    <scope>NUCLEOTIDE SEQUENCE [LARGE SCALE GENOMIC DNA]</scope>
    <source>
        <strain evidence="2 3">TP2-8</strain>
    </source>
</reference>
<dbReference type="Gene3D" id="2.10.260.10">
    <property type="match status" value="1"/>
</dbReference>
<proteinExistence type="predicted"/>
<dbReference type="GO" id="GO:0003677">
    <property type="term" value="F:DNA binding"/>
    <property type="evidence" value="ECO:0007669"/>
    <property type="project" value="UniProtKB-KW"/>
</dbReference>
<keyword evidence="3" id="KW-1185">Reference proteome</keyword>
<dbReference type="EMBL" id="WJEE01000012">
    <property type="protein sequence ID" value="MRI66185.1"/>
    <property type="molecule type" value="Genomic_DNA"/>
</dbReference>
<evidence type="ECO:0000313" key="2">
    <source>
        <dbReference type="EMBL" id="MRI66185.1"/>
    </source>
</evidence>
<sequence length="91" mass="10395">MMTVAVKEMERKVTRIGNSLGLTLPQEVLKHANIKQGDEIKFNLEEDGTVIIKKHNPINVEVLEGIDQEFIEGLKDLFDNYDQTLENLADR</sequence>
<dbReference type="Pfam" id="PF04014">
    <property type="entry name" value="MazE_antitoxin"/>
    <property type="match status" value="1"/>
</dbReference>
<dbReference type="Proteomes" id="UP000435187">
    <property type="component" value="Unassembled WGS sequence"/>
</dbReference>
<dbReference type="InterPro" id="IPR007159">
    <property type="entry name" value="SpoVT-AbrB_dom"/>
</dbReference>
<dbReference type="SMART" id="SM00966">
    <property type="entry name" value="SpoVT_AbrB"/>
    <property type="match status" value="1"/>
</dbReference>
<dbReference type="RefSeq" id="WP_153834940.1">
    <property type="nucleotide sequence ID" value="NZ_JBHUMW010000103.1"/>
</dbReference>
<dbReference type="AlphaFoldDB" id="A0A6N7QZ83"/>
<feature type="domain" description="SpoVT-AbrB" evidence="1">
    <location>
        <begin position="14"/>
        <end position="60"/>
    </location>
</feature>
<comment type="caution">
    <text evidence="2">The sequence shown here is derived from an EMBL/GenBank/DDBJ whole genome shotgun (WGS) entry which is preliminary data.</text>
</comment>
<evidence type="ECO:0000259" key="1">
    <source>
        <dbReference type="SMART" id="SM00966"/>
    </source>
</evidence>
<protein>
    <submittedName>
        <fullName evidence="2">AbrB/MazE/SpoVT family DNA-binding domain-containing protein</fullName>
    </submittedName>
</protein>
<accession>A0A6N7QZ83</accession>
<dbReference type="SUPFAM" id="SSF89447">
    <property type="entry name" value="AbrB/MazE/MraZ-like"/>
    <property type="match status" value="1"/>
</dbReference>
<evidence type="ECO:0000313" key="3">
    <source>
        <dbReference type="Proteomes" id="UP000435187"/>
    </source>
</evidence>
<dbReference type="InterPro" id="IPR037914">
    <property type="entry name" value="SpoVT-AbrB_sf"/>
</dbReference>
<keyword evidence="2" id="KW-0238">DNA-binding</keyword>
<organism evidence="2 3">
    <name type="scientific">Gracilibacillus thailandensis</name>
    <dbReference type="NCBI Taxonomy" id="563735"/>
    <lineage>
        <taxon>Bacteria</taxon>
        <taxon>Bacillati</taxon>
        <taxon>Bacillota</taxon>
        <taxon>Bacilli</taxon>
        <taxon>Bacillales</taxon>
        <taxon>Bacillaceae</taxon>
        <taxon>Gracilibacillus</taxon>
    </lineage>
</organism>